<organism evidence="1 2">
    <name type="scientific">Daphnia magna</name>
    <dbReference type="NCBI Taxonomy" id="35525"/>
    <lineage>
        <taxon>Eukaryota</taxon>
        <taxon>Metazoa</taxon>
        <taxon>Ecdysozoa</taxon>
        <taxon>Arthropoda</taxon>
        <taxon>Crustacea</taxon>
        <taxon>Branchiopoda</taxon>
        <taxon>Diplostraca</taxon>
        <taxon>Cladocera</taxon>
        <taxon>Anomopoda</taxon>
        <taxon>Daphniidae</taxon>
        <taxon>Daphnia</taxon>
    </lineage>
</organism>
<gene>
    <name evidence="1" type="ORF">OUZ56_029719</name>
</gene>
<dbReference type="PANTHER" id="PTHR34153:SF2">
    <property type="entry name" value="SI:CH211-262H13.3-RELATED"/>
    <property type="match status" value="1"/>
</dbReference>
<accession>A0ABR0B7M6</accession>
<reference evidence="1 2" key="1">
    <citation type="journal article" date="2023" name="Nucleic Acids Res.">
        <title>The hologenome of Daphnia magna reveals possible DNA methylation and microbiome-mediated evolution of the host genome.</title>
        <authorList>
            <person name="Chaturvedi A."/>
            <person name="Li X."/>
            <person name="Dhandapani V."/>
            <person name="Marshall H."/>
            <person name="Kissane S."/>
            <person name="Cuenca-Cambronero M."/>
            <person name="Asole G."/>
            <person name="Calvet F."/>
            <person name="Ruiz-Romero M."/>
            <person name="Marangio P."/>
            <person name="Guigo R."/>
            <person name="Rago D."/>
            <person name="Mirbahai L."/>
            <person name="Eastwood N."/>
            <person name="Colbourne J.K."/>
            <person name="Zhou J."/>
            <person name="Mallon E."/>
            <person name="Orsini L."/>
        </authorList>
    </citation>
    <scope>NUCLEOTIDE SEQUENCE [LARGE SCALE GENOMIC DNA]</scope>
    <source>
        <strain evidence="1">LRV0_1</strain>
    </source>
</reference>
<dbReference type="EMBL" id="JAOYFB010000040">
    <property type="protein sequence ID" value="KAK4037688.1"/>
    <property type="molecule type" value="Genomic_DNA"/>
</dbReference>
<sequence length="260" mass="28828">MQQRQINVIAKGSVYDVAESSAVMEEMLPFDSIKKYFDFQENIKRKELQLDLMNVIRGIVGANLKGIVRGALVMVLSDKVARELSWEGGIKQNRTKKYRFGDSPLQIAMFKAIKSIPAVQFSTTFEIKAIVTKGLSKAPEKVKNVEKKQEPLWVPWGFKYKGAICFPNVGAPQTVQNGRLLIEGPGIPQRNNGLVTNMVKSARVRSQIGRGYASITCSIIKDHNLSFPTSDSHKVFYGVVSPWLTTTPPTQGKRGEVGVG</sequence>
<evidence type="ECO:0008006" key="3">
    <source>
        <dbReference type="Google" id="ProtNLM"/>
    </source>
</evidence>
<proteinExistence type="predicted"/>
<evidence type="ECO:0000313" key="1">
    <source>
        <dbReference type="EMBL" id="KAK4037688.1"/>
    </source>
</evidence>
<dbReference type="PANTHER" id="PTHR34153">
    <property type="entry name" value="SI:CH211-262H13.3-RELATED-RELATED"/>
    <property type="match status" value="1"/>
</dbReference>
<comment type="caution">
    <text evidence="1">The sequence shown here is derived from an EMBL/GenBank/DDBJ whole genome shotgun (WGS) entry which is preliminary data.</text>
</comment>
<protein>
    <recommendedName>
        <fullName evidence="3">DUF4806 domain-containing protein</fullName>
    </recommendedName>
</protein>
<name>A0ABR0B7M6_9CRUS</name>
<evidence type="ECO:0000313" key="2">
    <source>
        <dbReference type="Proteomes" id="UP001234178"/>
    </source>
</evidence>
<dbReference type="Proteomes" id="UP001234178">
    <property type="component" value="Unassembled WGS sequence"/>
</dbReference>
<keyword evidence="2" id="KW-1185">Reference proteome</keyword>